<protein>
    <recommendedName>
        <fullName evidence="2">histidine kinase</fullName>
        <ecNumber evidence="2">2.7.13.3</ecNumber>
    </recommendedName>
</protein>
<dbReference type="PANTHER" id="PTHR45339:SF1">
    <property type="entry name" value="HYBRID SIGNAL TRANSDUCTION HISTIDINE KINASE J"/>
    <property type="match status" value="1"/>
</dbReference>
<keyword evidence="6" id="KW-0902">Two-component regulatory system</keyword>
<dbReference type="SMART" id="SM00387">
    <property type="entry name" value="HATPase_c"/>
    <property type="match status" value="1"/>
</dbReference>
<feature type="domain" description="Response regulatory" evidence="9">
    <location>
        <begin position="403"/>
        <end position="518"/>
    </location>
</feature>
<evidence type="ECO:0000256" key="5">
    <source>
        <dbReference type="ARBA" id="ARBA00022777"/>
    </source>
</evidence>
<dbReference type="InterPro" id="IPR036890">
    <property type="entry name" value="HATPase_C_sf"/>
</dbReference>
<keyword evidence="11" id="KW-1185">Reference proteome</keyword>
<dbReference type="Pfam" id="PF00512">
    <property type="entry name" value="HisKA"/>
    <property type="match status" value="1"/>
</dbReference>
<dbReference type="Pfam" id="PF00072">
    <property type="entry name" value="Response_reg"/>
    <property type="match status" value="3"/>
</dbReference>
<dbReference type="CDD" id="cd17546">
    <property type="entry name" value="REC_hyHK_CKI1_RcsC-like"/>
    <property type="match status" value="2"/>
</dbReference>
<gene>
    <name evidence="10" type="ORF">HG263_08635</name>
</gene>
<evidence type="ECO:0000256" key="7">
    <source>
        <dbReference type="PROSITE-ProRule" id="PRU00169"/>
    </source>
</evidence>
<dbReference type="GO" id="GO:0000155">
    <property type="term" value="F:phosphorelay sensor kinase activity"/>
    <property type="evidence" value="ECO:0007669"/>
    <property type="project" value="InterPro"/>
</dbReference>
<accession>A0A849VFV9</accession>
<dbReference type="AlphaFoldDB" id="A0A849VFV9"/>
<dbReference type="PROSITE" id="PS50110">
    <property type="entry name" value="RESPONSE_REGULATORY"/>
    <property type="match status" value="3"/>
</dbReference>
<keyword evidence="4" id="KW-0808">Transferase</keyword>
<proteinExistence type="predicted"/>
<dbReference type="SUPFAM" id="SSF55874">
    <property type="entry name" value="ATPase domain of HSP90 chaperone/DNA topoisomerase II/histidine kinase"/>
    <property type="match status" value="1"/>
</dbReference>
<evidence type="ECO:0000259" key="9">
    <source>
        <dbReference type="PROSITE" id="PS50110"/>
    </source>
</evidence>
<dbReference type="CDD" id="cd16922">
    <property type="entry name" value="HATPase_EvgS-ArcB-TorS-like"/>
    <property type="match status" value="1"/>
</dbReference>
<dbReference type="SUPFAM" id="SSF52172">
    <property type="entry name" value="CheY-like"/>
    <property type="match status" value="3"/>
</dbReference>
<dbReference type="FunFam" id="1.10.287.130:FF:000001">
    <property type="entry name" value="Two-component sensor histidine kinase"/>
    <property type="match status" value="1"/>
</dbReference>
<dbReference type="SMART" id="SM00448">
    <property type="entry name" value="REC"/>
    <property type="match status" value="3"/>
</dbReference>
<dbReference type="RefSeq" id="WP_171625694.1">
    <property type="nucleotide sequence ID" value="NZ_JABBPG010000003.1"/>
</dbReference>
<name>A0A849VFV9_9GAMM</name>
<dbReference type="InterPro" id="IPR011006">
    <property type="entry name" value="CheY-like_superfamily"/>
</dbReference>
<dbReference type="SUPFAM" id="SSF47384">
    <property type="entry name" value="Homodimeric domain of signal transducing histidine kinase"/>
    <property type="match status" value="1"/>
</dbReference>
<feature type="domain" description="Histidine kinase" evidence="8">
    <location>
        <begin position="154"/>
        <end position="370"/>
    </location>
</feature>
<evidence type="ECO:0000256" key="1">
    <source>
        <dbReference type="ARBA" id="ARBA00000085"/>
    </source>
</evidence>
<feature type="modified residue" description="4-aspartylphosphate" evidence="7">
    <location>
        <position position="60"/>
    </location>
</feature>
<dbReference type="CDD" id="cd00082">
    <property type="entry name" value="HisKA"/>
    <property type="match status" value="1"/>
</dbReference>
<keyword evidence="3 7" id="KW-0597">Phosphoprotein</keyword>
<evidence type="ECO:0000313" key="10">
    <source>
        <dbReference type="EMBL" id="NOU50607.1"/>
    </source>
</evidence>
<evidence type="ECO:0000256" key="6">
    <source>
        <dbReference type="ARBA" id="ARBA00023012"/>
    </source>
</evidence>
<evidence type="ECO:0000256" key="3">
    <source>
        <dbReference type="ARBA" id="ARBA00022553"/>
    </source>
</evidence>
<dbReference type="Gene3D" id="3.30.565.10">
    <property type="entry name" value="Histidine kinase-like ATPase, C-terminal domain"/>
    <property type="match status" value="1"/>
</dbReference>
<dbReference type="EC" id="2.7.13.3" evidence="2"/>
<dbReference type="FunFam" id="3.30.565.10:FF:000010">
    <property type="entry name" value="Sensor histidine kinase RcsC"/>
    <property type="match status" value="1"/>
</dbReference>
<dbReference type="InterPro" id="IPR036097">
    <property type="entry name" value="HisK_dim/P_sf"/>
</dbReference>
<feature type="domain" description="Response regulatory" evidence="9">
    <location>
        <begin position="8"/>
        <end position="125"/>
    </location>
</feature>
<dbReference type="PANTHER" id="PTHR45339">
    <property type="entry name" value="HYBRID SIGNAL TRANSDUCTION HISTIDINE KINASE J"/>
    <property type="match status" value="1"/>
</dbReference>
<keyword evidence="5" id="KW-0418">Kinase</keyword>
<comment type="catalytic activity">
    <reaction evidence="1">
        <text>ATP + protein L-histidine = ADP + protein N-phospho-L-histidine.</text>
        <dbReference type="EC" id="2.7.13.3"/>
    </reaction>
</comment>
<dbReference type="Pfam" id="PF02518">
    <property type="entry name" value="HATPase_c"/>
    <property type="match status" value="1"/>
</dbReference>
<dbReference type="Gene3D" id="1.10.287.130">
    <property type="match status" value="1"/>
</dbReference>
<dbReference type="InterPro" id="IPR001789">
    <property type="entry name" value="Sig_transdc_resp-reg_receiver"/>
</dbReference>
<dbReference type="EMBL" id="JABBPG010000003">
    <property type="protein sequence ID" value="NOU50607.1"/>
    <property type="molecule type" value="Genomic_DNA"/>
</dbReference>
<dbReference type="InterPro" id="IPR003594">
    <property type="entry name" value="HATPase_dom"/>
</dbReference>
<dbReference type="Gene3D" id="3.40.50.2300">
    <property type="match status" value="3"/>
</dbReference>
<organism evidence="10 11">
    <name type="scientific">Pseudoalteromonas caenipelagi</name>
    <dbReference type="NCBI Taxonomy" id="2726988"/>
    <lineage>
        <taxon>Bacteria</taxon>
        <taxon>Pseudomonadati</taxon>
        <taxon>Pseudomonadota</taxon>
        <taxon>Gammaproteobacteria</taxon>
        <taxon>Alteromonadales</taxon>
        <taxon>Pseudoalteromonadaceae</taxon>
        <taxon>Pseudoalteromonas</taxon>
    </lineage>
</organism>
<dbReference type="SMART" id="SM00388">
    <property type="entry name" value="HisKA"/>
    <property type="match status" value="1"/>
</dbReference>
<evidence type="ECO:0000256" key="4">
    <source>
        <dbReference type="ARBA" id="ARBA00022679"/>
    </source>
</evidence>
<evidence type="ECO:0000259" key="8">
    <source>
        <dbReference type="PROSITE" id="PS50109"/>
    </source>
</evidence>
<dbReference type="InterPro" id="IPR003661">
    <property type="entry name" value="HisK_dim/P_dom"/>
</dbReference>
<dbReference type="InterPro" id="IPR005467">
    <property type="entry name" value="His_kinase_dom"/>
</dbReference>
<comment type="caution">
    <text evidence="10">The sequence shown here is derived from an EMBL/GenBank/DDBJ whole genome shotgun (WGS) entry which is preliminary data.</text>
</comment>
<feature type="modified residue" description="4-aspartylphosphate" evidence="7">
    <location>
        <position position="590"/>
    </location>
</feature>
<evidence type="ECO:0000256" key="2">
    <source>
        <dbReference type="ARBA" id="ARBA00012438"/>
    </source>
</evidence>
<feature type="modified residue" description="4-aspartylphosphate" evidence="7">
    <location>
        <position position="453"/>
    </location>
</feature>
<dbReference type="CDD" id="cd00156">
    <property type="entry name" value="REC"/>
    <property type="match status" value="1"/>
</dbReference>
<sequence length="654" mass="72257">MGNDKTIKLLLIEDDEDDYILASDYLNEMLDFDFKVTWLSNYEEITSELEHTTFDLCLLDYQLGAHTGLSVLQAAKEMGNSTPFIMLTGQADPILDNRALELGAEDFLVKSEINSVRFIRAIRYALARKELTNERLERLRVEADNRAKDRFLAHLSHELRTPLTSIMGYTDLLLTRHELDSIKPELSIINNNSQHLLSLLNDVLDLSKIKANTISLSKEWFAINDFLADLQSLFRMAAKKKNLNFSISAKSAIPERIFNDTTRLRQVLTNIIYNAIKFTDSGAISIKLEFKQARLYFSIEDTGIGIPETKLKRIFNPFEQVQDTTTKTNEGAGLGLAISSALIELLGGGLTVKSTLGQGSLFSFYVDTLSKEVDAHQVPMVQLNLQQTTAETVPPPIPCLSGHVLVVEDVPEIRTLITDLISNTGATVTVADNGKQAVDILSHTNNIDLVFMDLHMPQMDGREAILAIRKQSIETPIVALTAAAQKGNKETLEALGFNDCLTKPINVAQIHSTLSSHLGAIKSKAVTSRSSSTPSFNTKQILLVEDDDDARELMTLLLSSLGANVSQTNDISSSLSLYHEVENFDLVLLDLALPDGSGFDAAKKIRAINPNQKIVIVSGSDPEPQRLSAGNIDKVLLKPVSLPDLRTLLEHEYG</sequence>
<dbReference type="PRINTS" id="PR00344">
    <property type="entry name" value="BCTRLSENSOR"/>
</dbReference>
<dbReference type="InterPro" id="IPR004358">
    <property type="entry name" value="Sig_transdc_His_kin-like_C"/>
</dbReference>
<feature type="domain" description="Response regulatory" evidence="9">
    <location>
        <begin position="540"/>
        <end position="653"/>
    </location>
</feature>
<evidence type="ECO:0000313" key="11">
    <source>
        <dbReference type="Proteomes" id="UP000586305"/>
    </source>
</evidence>
<reference evidence="10 11" key="1">
    <citation type="submission" date="2020-04" db="EMBL/GenBank/DDBJ databases">
        <title>Pseudoalteromonas caenipelagi sp. nov., isolated from a tidal flat.</title>
        <authorList>
            <person name="Park S."/>
            <person name="Yoon J.-H."/>
        </authorList>
    </citation>
    <scope>NUCLEOTIDE SEQUENCE [LARGE SCALE GENOMIC DNA]</scope>
    <source>
        <strain evidence="10 11">JBTF-M23</strain>
    </source>
</reference>
<dbReference type="Proteomes" id="UP000586305">
    <property type="component" value="Unassembled WGS sequence"/>
</dbReference>
<dbReference type="PROSITE" id="PS50109">
    <property type="entry name" value="HIS_KIN"/>
    <property type="match status" value="1"/>
</dbReference>